<proteinExistence type="predicted"/>
<gene>
    <name evidence="2" type="ORF">SPARVUS_LOCUS10070451</name>
</gene>
<reference evidence="2" key="1">
    <citation type="submission" date="2023-05" db="EMBL/GenBank/DDBJ databases">
        <authorList>
            <person name="Stuckert A."/>
        </authorList>
    </citation>
    <scope>NUCLEOTIDE SEQUENCE</scope>
</reference>
<keyword evidence="3" id="KW-1185">Reference proteome</keyword>
<evidence type="ECO:0000256" key="1">
    <source>
        <dbReference type="SAM" id="MobiDB-lite"/>
    </source>
</evidence>
<evidence type="ECO:0000313" key="3">
    <source>
        <dbReference type="Proteomes" id="UP001162483"/>
    </source>
</evidence>
<protein>
    <submittedName>
        <fullName evidence="2">Uncharacterized protein</fullName>
    </submittedName>
</protein>
<evidence type="ECO:0000313" key="2">
    <source>
        <dbReference type="EMBL" id="CAI9584718.1"/>
    </source>
</evidence>
<accession>A0ABN9EMW3</accession>
<dbReference type="Proteomes" id="UP001162483">
    <property type="component" value="Unassembled WGS sequence"/>
</dbReference>
<name>A0ABN9EMW3_9NEOB</name>
<feature type="region of interest" description="Disordered" evidence="1">
    <location>
        <begin position="1"/>
        <end position="38"/>
    </location>
</feature>
<feature type="compositionally biased region" description="Polar residues" evidence="1">
    <location>
        <begin position="26"/>
        <end position="38"/>
    </location>
</feature>
<feature type="non-terminal residue" evidence="2">
    <location>
        <position position="90"/>
    </location>
</feature>
<dbReference type="EMBL" id="CATNWA010015571">
    <property type="protein sequence ID" value="CAI9584718.1"/>
    <property type="molecule type" value="Genomic_DNA"/>
</dbReference>
<comment type="caution">
    <text evidence="2">The sequence shown here is derived from an EMBL/GenBank/DDBJ whole genome shotgun (WGS) entry which is preliminary data.</text>
</comment>
<organism evidence="2 3">
    <name type="scientific">Staurois parvus</name>
    <dbReference type="NCBI Taxonomy" id="386267"/>
    <lineage>
        <taxon>Eukaryota</taxon>
        <taxon>Metazoa</taxon>
        <taxon>Chordata</taxon>
        <taxon>Craniata</taxon>
        <taxon>Vertebrata</taxon>
        <taxon>Euteleostomi</taxon>
        <taxon>Amphibia</taxon>
        <taxon>Batrachia</taxon>
        <taxon>Anura</taxon>
        <taxon>Neobatrachia</taxon>
        <taxon>Ranoidea</taxon>
        <taxon>Ranidae</taxon>
        <taxon>Staurois</taxon>
    </lineage>
</organism>
<sequence>MVSPPLDTRAHSFEWTPVPRDMQGRSPCTSSENAAHTGTSVPSTVAIFSVGGVPLELMAPTCGSAFVCAGGAAARIFVRICSCTTRTDVN</sequence>